<keyword evidence="6" id="KW-1185">Reference proteome</keyword>
<dbReference type="InterPro" id="IPR036188">
    <property type="entry name" value="FAD/NAD-bd_sf"/>
</dbReference>
<reference evidence="5" key="1">
    <citation type="submission" date="2021-07" db="EMBL/GenBank/DDBJ databases">
        <title>Candidatus Kaistella beijingensis sp. nov. isolated from a municipal wastewater treatment plant is involved in sludge foaming.</title>
        <authorList>
            <person name="Song Y."/>
            <person name="Liu S.-J."/>
        </authorList>
    </citation>
    <scope>NUCLEOTIDE SEQUENCE</scope>
    <source>
        <strain evidence="5">DSM 43998</strain>
    </source>
</reference>
<dbReference type="PANTHER" id="PTHR48105">
    <property type="entry name" value="THIOREDOXIN REDUCTASE 1-RELATED-RELATED"/>
    <property type="match status" value="1"/>
</dbReference>
<evidence type="ECO:0000256" key="2">
    <source>
        <dbReference type="ARBA" id="ARBA00023002"/>
    </source>
</evidence>
<evidence type="ECO:0000313" key="5">
    <source>
        <dbReference type="EMBL" id="QXQ13991.1"/>
    </source>
</evidence>
<feature type="domain" description="FAD/NAD(P)-binding" evidence="4">
    <location>
        <begin position="251"/>
        <end position="557"/>
    </location>
</feature>
<dbReference type="EMBL" id="CP079105">
    <property type="protein sequence ID" value="QXQ13991.1"/>
    <property type="molecule type" value="Genomic_DNA"/>
</dbReference>
<keyword evidence="2" id="KW-0560">Oxidoreductase</keyword>
<evidence type="ECO:0000256" key="3">
    <source>
        <dbReference type="ARBA" id="ARBA00048132"/>
    </source>
</evidence>
<proteinExistence type="predicted"/>
<dbReference type="Proteomes" id="UP000887023">
    <property type="component" value="Chromosome"/>
</dbReference>
<dbReference type="PRINTS" id="PR00469">
    <property type="entry name" value="PNDRDTASEII"/>
</dbReference>
<dbReference type="RefSeq" id="WP_066471993.1">
    <property type="nucleotide sequence ID" value="NZ_CBCRUZ010000006.1"/>
</dbReference>
<name>A0ABX8S943_9ACTN</name>
<dbReference type="PRINTS" id="PR00368">
    <property type="entry name" value="FADPNR"/>
</dbReference>
<dbReference type="InterPro" id="IPR023753">
    <property type="entry name" value="FAD/NAD-binding_dom"/>
</dbReference>
<sequence>MTSQNPTPSIVVIAPEHGDILLAQFGRYAREYDVVLVDSAAAAEQLAREIVGAGRQVAMFVCESRLPGATLAGTTPSGMALYPALARLRGAVPTARLVVAAYWDYFREDSEALRPGLAKGKYDAFMLMPRGVRDEEFHTAICELLSDWGQQVAAPETAGAFLITPVRDSLTMAIRDLMDRVGIPNVVVSPDSPTGTAVADELADSGVAPADRHFPIVKVADLPPLMPRTVHDLSILMYGRPDDIEVDTVVDVVIIGAGPAGLAASVYASSEGLATVTMESDAIGGQAGTSSMIRNYLGFPRGISGMRLAQRARGQALRFGTRFFTGWPVVAVEPGVDGAPHTVVTDGGSLRARAVVVAAGVSYRKLRIDGVAERVGVGVYYGSAMSVARDLEGDHVVVVGGGNSAGQAAIYLARYAKTVTIVIRRAGLAETMSRYLIDELEVDPTITVRPNTEVVDAGGEPFLEWVEFADTDSGERERHETRGLFLMIGADPGCDWLPPAVARDERGFVLTGRDVPKAAWRDGVPPESLETTVPGIYAVGDVRAGSMKRVASASGEGASVVPLVHGLLARAGR</sequence>
<evidence type="ECO:0000256" key="1">
    <source>
        <dbReference type="ARBA" id="ARBA00022630"/>
    </source>
</evidence>
<evidence type="ECO:0000259" key="4">
    <source>
        <dbReference type="Pfam" id="PF07992"/>
    </source>
</evidence>
<protein>
    <submittedName>
        <fullName evidence="5">FAD-dependent oxidoreductase</fullName>
    </submittedName>
</protein>
<gene>
    <name evidence="5" type="ORF">KV203_00505</name>
</gene>
<keyword evidence="1" id="KW-0285">Flavoprotein</keyword>
<dbReference type="Gene3D" id="3.50.50.60">
    <property type="entry name" value="FAD/NAD(P)-binding domain"/>
    <property type="match status" value="2"/>
</dbReference>
<dbReference type="SUPFAM" id="SSF51905">
    <property type="entry name" value="FAD/NAD(P)-binding domain"/>
    <property type="match status" value="1"/>
</dbReference>
<organism evidence="5 6">
    <name type="scientific">Skermania pinensis</name>
    <dbReference type="NCBI Taxonomy" id="39122"/>
    <lineage>
        <taxon>Bacteria</taxon>
        <taxon>Bacillati</taxon>
        <taxon>Actinomycetota</taxon>
        <taxon>Actinomycetes</taxon>
        <taxon>Mycobacteriales</taxon>
        <taxon>Gordoniaceae</taxon>
        <taxon>Skermania</taxon>
    </lineage>
</organism>
<dbReference type="Pfam" id="PF07992">
    <property type="entry name" value="Pyr_redox_2"/>
    <property type="match status" value="1"/>
</dbReference>
<accession>A0ABX8S943</accession>
<dbReference type="InterPro" id="IPR050097">
    <property type="entry name" value="Ferredoxin-NADP_redctase_2"/>
</dbReference>
<evidence type="ECO:0000313" key="6">
    <source>
        <dbReference type="Proteomes" id="UP000887023"/>
    </source>
</evidence>
<comment type="catalytic activity">
    <reaction evidence="3">
        <text>[thioredoxin]-dithiol + NADP(+) = [thioredoxin]-disulfide + NADPH + H(+)</text>
        <dbReference type="Rhea" id="RHEA:20345"/>
        <dbReference type="Rhea" id="RHEA-COMP:10698"/>
        <dbReference type="Rhea" id="RHEA-COMP:10700"/>
        <dbReference type="ChEBI" id="CHEBI:15378"/>
        <dbReference type="ChEBI" id="CHEBI:29950"/>
        <dbReference type="ChEBI" id="CHEBI:50058"/>
        <dbReference type="ChEBI" id="CHEBI:57783"/>
        <dbReference type="ChEBI" id="CHEBI:58349"/>
        <dbReference type="EC" id="1.8.1.9"/>
    </reaction>
</comment>